<dbReference type="InterPro" id="IPR038726">
    <property type="entry name" value="PDDEXK_AddAB-type"/>
</dbReference>
<sequence>MTDLPLLRGSERKDFKRCPQRWWWAWRDGLESNKRKLPLWFGTGIHLAFEHWYIPGTERGRDLRETWSEYCEGVRELIRVEMRDSGIPGEPEKVVMDAEGVGLAMLDNYLVTYGHDEQWEILSPERPFGVSIPRSTGIDPDRPKDTTPVAKFHGTFDIVARDQATGKIWLWDHKTARSIRTNHLPLDDQAGGYWAVADNVLRRDGTIGKNERISGILYNFLMKAPPDDRPVNEQGLATNKPKKSHFVEALLEVEAKKYADDGLSQIWVDEVGPKREAELKKMALAALEEEADERDLVVLGDVSNKQPSPRFHREPVYRTSKERRQQIQRIADEVASMNAMREGLLPLYKTPTSDCTWDCDFYNLCLADENGGDVEMLKSVAYHVRDPYEAHREERKGDF</sequence>
<feature type="region of interest" description="Disordered" evidence="1">
    <location>
        <begin position="303"/>
        <end position="324"/>
    </location>
</feature>
<feature type="compositionally biased region" description="Basic and acidic residues" evidence="1">
    <location>
        <begin position="311"/>
        <end position="324"/>
    </location>
</feature>
<dbReference type="EMBL" id="MH669007">
    <property type="protein sequence ID" value="AXQ61387.1"/>
    <property type="molecule type" value="Genomic_DNA"/>
</dbReference>
<keyword evidence="3" id="KW-0540">Nuclease</keyword>
<evidence type="ECO:0000256" key="1">
    <source>
        <dbReference type="SAM" id="MobiDB-lite"/>
    </source>
</evidence>
<keyword evidence="3" id="KW-0378">Hydrolase</keyword>
<keyword evidence="3" id="KW-0269">Exonuclease</keyword>
<evidence type="ECO:0000313" key="3">
    <source>
        <dbReference type="EMBL" id="AXQ61387.1"/>
    </source>
</evidence>
<evidence type="ECO:0000313" key="4">
    <source>
        <dbReference type="Proteomes" id="UP000263654"/>
    </source>
</evidence>
<proteinExistence type="predicted"/>
<reference evidence="3 4" key="1">
    <citation type="submission" date="2018-07" db="EMBL/GenBank/DDBJ databases">
        <authorList>
            <person name="Burke E.M."/>
            <person name="Good S."/>
            <person name="Jeffords E.T."/>
            <person name="Pearson M."/>
            <person name="Sohlstrom A."/>
            <person name="Westholm D.E."/>
            <person name="Butela K.A."/>
            <person name="Garlena R.A."/>
            <person name="Russell D.A."/>
            <person name="Pope W.H."/>
            <person name="Jacobs-Sera D."/>
            <person name="Hatfull G.F."/>
        </authorList>
    </citation>
    <scope>NUCLEOTIDE SEQUENCE [LARGE SCALE GENOMIC DNA]</scope>
</reference>
<name>A0A385DRC4_9CAUD</name>
<organism evidence="3 4">
    <name type="scientific">Gordonia phage Marietta</name>
    <dbReference type="NCBI Taxonomy" id="2301558"/>
    <lineage>
        <taxon>Viruses</taxon>
        <taxon>Duplodnaviria</taxon>
        <taxon>Heunggongvirae</taxon>
        <taxon>Uroviricota</taxon>
        <taxon>Caudoviricetes</taxon>
        <taxon>Zierdtviridae</taxon>
        <taxon>Emilbogenvirinae</taxon>
        <taxon>Sukkupivirus</taxon>
        <taxon>Sukkupivirus marietta</taxon>
    </lineage>
</organism>
<feature type="domain" description="PD-(D/E)XK endonuclease-like" evidence="2">
    <location>
        <begin position="13"/>
        <end position="365"/>
    </location>
</feature>
<dbReference type="Proteomes" id="UP000263654">
    <property type="component" value="Segment"/>
</dbReference>
<dbReference type="GeneID" id="65115713"/>
<keyword evidence="4" id="KW-1185">Reference proteome</keyword>
<dbReference type="RefSeq" id="YP_010098045.1">
    <property type="nucleotide sequence ID" value="NC_055763.1"/>
</dbReference>
<accession>A0A385DRC4</accession>
<evidence type="ECO:0000259" key="2">
    <source>
        <dbReference type="Pfam" id="PF12705"/>
    </source>
</evidence>
<dbReference type="KEGG" id="vg:65115713"/>
<gene>
    <name evidence="3" type="primary">68</name>
    <name evidence="3" type="ORF">SEA_MARIETTA_68</name>
</gene>
<dbReference type="Pfam" id="PF12705">
    <property type="entry name" value="PDDEXK_1"/>
    <property type="match status" value="1"/>
</dbReference>
<dbReference type="GO" id="GO:0004527">
    <property type="term" value="F:exonuclease activity"/>
    <property type="evidence" value="ECO:0007669"/>
    <property type="project" value="UniProtKB-KW"/>
</dbReference>
<protein>
    <submittedName>
        <fullName evidence="3">Cas4 family exonuclease</fullName>
    </submittedName>
</protein>